<dbReference type="AlphaFoldDB" id="A0A1C4YHW8"/>
<organism evidence="1 2">
    <name type="scientific">Micromonospora haikouensis</name>
    <dbReference type="NCBI Taxonomy" id="686309"/>
    <lineage>
        <taxon>Bacteria</taxon>
        <taxon>Bacillati</taxon>
        <taxon>Actinomycetota</taxon>
        <taxon>Actinomycetes</taxon>
        <taxon>Micromonosporales</taxon>
        <taxon>Micromonosporaceae</taxon>
        <taxon>Micromonospora</taxon>
    </lineage>
</organism>
<sequence length="380" mass="41004">MHHDTVAAAARRFPLLGRPRPDCPALPLRMKEITDAANAALRKPGHGMADAAHALNKAALIASDAGLPDLARRICWQHIDAYLRLARPLTVLEARYMLEPVLNLARLQIRAEQGAPALRLMEAMHEAVTRNIDLVVGDRTLPTANLVGDRAERRMLRQWVWLQLISEGTRVLALDGRWDEAAEHARSHNGIGAHLMEGRQAVIIAACFQGDPEYGRRVLTESALTQPWEQQVAACLSLMCATPARPAKPQHLTVLTERLALPITASNYASYRARLGLAGAILANATQPELATRLLHHTARQAIDTADGYAARDILGFREPLQGITADQHAALRRIATTAGLGLGELPEEVVRHLATAADMAVQTLAAPAAAAPAAGPGRA</sequence>
<reference evidence="1 2" key="1">
    <citation type="submission" date="2016-06" db="EMBL/GenBank/DDBJ databases">
        <authorList>
            <person name="Kjaerup R.B."/>
            <person name="Dalgaard T.S."/>
            <person name="Juul-Madsen H.R."/>
        </authorList>
    </citation>
    <scope>NUCLEOTIDE SEQUENCE [LARGE SCALE GENOMIC DNA]</scope>
    <source>
        <strain evidence="1 2">DSM 45626</strain>
    </source>
</reference>
<evidence type="ECO:0000313" key="1">
    <source>
        <dbReference type="EMBL" id="SCF20314.1"/>
    </source>
</evidence>
<dbReference type="Proteomes" id="UP000199375">
    <property type="component" value="Unassembled WGS sequence"/>
</dbReference>
<protein>
    <submittedName>
        <fullName evidence="1">Uncharacterized protein</fullName>
    </submittedName>
</protein>
<evidence type="ECO:0000313" key="2">
    <source>
        <dbReference type="Proteomes" id="UP000199375"/>
    </source>
</evidence>
<dbReference type="EMBL" id="FMCW01000048">
    <property type="protein sequence ID" value="SCF20314.1"/>
    <property type="molecule type" value="Genomic_DNA"/>
</dbReference>
<gene>
    <name evidence="1" type="ORF">GA0070558_1487</name>
</gene>
<proteinExistence type="predicted"/>
<accession>A0A1C4YHW8</accession>
<name>A0A1C4YHW8_9ACTN</name>
<dbReference type="RefSeq" id="WP_091286312.1">
    <property type="nucleotide sequence ID" value="NZ_FMCW01000048.1"/>
</dbReference>